<feature type="transmembrane region" description="Helical" evidence="6">
    <location>
        <begin position="294"/>
        <end position="317"/>
    </location>
</feature>
<organism evidence="8 9">
    <name type="scientific">Neptunicoccus cionae</name>
    <dbReference type="NCBI Taxonomy" id="2035344"/>
    <lineage>
        <taxon>Bacteria</taxon>
        <taxon>Pseudomonadati</taxon>
        <taxon>Pseudomonadota</taxon>
        <taxon>Alphaproteobacteria</taxon>
        <taxon>Rhodobacterales</taxon>
        <taxon>Paracoccaceae</taxon>
        <taxon>Neptunicoccus</taxon>
    </lineage>
</organism>
<dbReference type="PROSITE" id="PS50850">
    <property type="entry name" value="MFS"/>
    <property type="match status" value="1"/>
</dbReference>
<evidence type="ECO:0000313" key="9">
    <source>
        <dbReference type="Proteomes" id="UP000628017"/>
    </source>
</evidence>
<dbReference type="InterPro" id="IPR050189">
    <property type="entry name" value="MFS_Efflux_Transporters"/>
</dbReference>
<keyword evidence="2" id="KW-1003">Cell membrane</keyword>
<dbReference type="RefSeq" id="WP_188678363.1">
    <property type="nucleotide sequence ID" value="NZ_BMKA01000008.1"/>
</dbReference>
<gene>
    <name evidence="8" type="ORF">GCM10011498_34960</name>
</gene>
<evidence type="ECO:0000256" key="3">
    <source>
        <dbReference type="ARBA" id="ARBA00022692"/>
    </source>
</evidence>
<keyword evidence="9" id="KW-1185">Reference proteome</keyword>
<evidence type="ECO:0000256" key="1">
    <source>
        <dbReference type="ARBA" id="ARBA00004651"/>
    </source>
</evidence>
<evidence type="ECO:0000313" key="8">
    <source>
        <dbReference type="EMBL" id="GGA30809.1"/>
    </source>
</evidence>
<keyword evidence="5 6" id="KW-0472">Membrane</keyword>
<feature type="transmembrane region" description="Helical" evidence="6">
    <location>
        <begin position="367"/>
        <end position="385"/>
    </location>
</feature>
<keyword evidence="4 6" id="KW-1133">Transmembrane helix</keyword>
<feature type="transmembrane region" description="Helical" evidence="6">
    <location>
        <begin position="191"/>
        <end position="218"/>
    </location>
</feature>
<comment type="subcellular location">
    <subcellularLocation>
        <location evidence="1">Cell membrane</location>
        <topology evidence="1">Multi-pass membrane protein</topology>
    </subcellularLocation>
</comment>
<dbReference type="InterPro" id="IPR011701">
    <property type="entry name" value="MFS"/>
</dbReference>
<sequence>MNIGIVFLVLAYVMSQFYRAFLAVMAPALGADIGAGPEDLAFASGMWFLVFAAMQIPVGEALDRIGPRLTASVLFAVGGGGGAALFALASSPLHVTLAMMLIGVGCSPVLMASYYIFARSYAPAVFATLAGVTLGIGTFGNIGSALPLTLAVEWFGWRGTMWVLTGVTLFIAAMAAVFVRDPARVEVQQKGSVLDLLAMPVLWPILAMMAVNYISVAGLRGLWVGPYLDEVFAATPEVIGVVTLLMSFAMVAGNFIYGPMDRLIPSRKTIVLGGNLINLVCVVLLILFAGHSVVVATVLLAMIGLTGATFVVIIAHAKTFFPDHLTGRGVTLLNLFGMGGTGLLQSLSGKLYGTVAPDSTALVAYQWLFGFFALCLLAGCIAYAFSRDGKNIRS</sequence>
<evidence type="ECO:0000256" key="2">
    <source>
        <dbReference type="ARBA" id="ARBA00022475"/>
    </source>
</evidence>
<feature type="transmembrane region" description="Helical" evidence="6">
    <location>
        <begin position="69"/>
        <end position="89"/>
    </location>
</feature>
<feature type="domain" description="Major facilitator superfamily (MFS) profile" evidence="7">
    <location>
        <begin position="4"/>
        <end position="391"/>
    </location>
</feature>
<protein>
    <submittedName>
        <fullName evidence="8">MFS transporter</fullName>
    </submittedName>
</protein>
<evidence type="ECO:0000256" key="6">
    <source>
        <dbReference type="SAM" id="Phobius"/>
    </source>
</evidence>
<dbReference type="InterPro" id="IPR036259">
    <property type="entry name" value="MFS_trans_sf"/>
</dbReference>
<dbReference type="Proteomes" id="UP000628017">
    <property type="component" value="Unassembled WGS sequence"/>
</dbReference>
<proteinExistence type="predicted"/>
<dbReference type="SUPFAM" id="SSF103473">
    <property type="entry name" value="MFS general substrate transporter"/>
    <property type="match status" value="1"/>
</dbReference>
<feature type="transmembrane region" description="Helical" evidence="6">
    <location>
        <begin position="160"/>
        <end position="179"/>
    </location>
</feature>
<dbReference type="EMBL" id="BMKA01000008">
    <property type="protein sequence ID" value="GGA30809.1"/>
    <property type="molecule type" value="Genomic_DNA"/>
</dbReference>
<feature type="transmembrane region" description="Helical" evidence="6">
    <location>
        <begin position="40"/>
        <end position="62"/>
    </location>
</feature>
<evidence type="ECO:0000256" key="5">
    <source>
        <dbReference type="ARBA" id="ARBA00023136"/>
    </source>
</evidence>
<dbReference type="PANTHER" id="PTHR43124:SF3">
    <property type="entry name" value="CHLORAMPHENICOL EFFLUX PUMP RV0191"/>
    <property type="match status" value="1"/>
</dbReference>
<feature type="transmembrane region" description="Helical" evidence="6">
    <location>
        <begin position="329"/>
        <end position="347"/>
    </location>
</feature>
<dbReference type="GO" id="GO:0005886">
    <property type="term" value="C:plasma membrane"/>
    <property type="evidence" value="ECO:0007669"/>
    <property type="project" value="UniProtKB-SubCell"/>
</dbReference>
<reference evidence="8" key="1">
    <citation type="journal article" date="2014" name="Int. J. Syst. Evol. Microbiol.">
        <title>Complete genome sequence of Corynebacterium casei LMG S-19264T (=DSM 44701T), isolated from a smear-ripened cheese.</title>
        <authorList>
            <consortium name="US DOE Joint Genome Institute (JGI-PGF)"/>
            <person name="Walter F."/>
            <person name="Albersmeier A."/>
            <person name="Kalinowski J."/>
            <person name="Ruckert C."/>
        </authorList>
    </citation>
    <scope>NUCLEOTIDE SEQUENCE</scope>
    <source>
        <strain evidence="8">CGMCC 1.15880</strain>
    </source>
</reference>
<feature type="transmembrane region" description="Helical" evidence="6">
    <location>
        <begin position="238"/>
        <end position="257"/>
    </location>
</feature>
<dbReference type="AlphaFoldDB" id="A0A916VTA1"/>
<evidence type="ECO:0000259" key="7">
    <source>
        <dbReference type="PROSITE" id="PS50850"/>
    </source>
</evidence>
<accession>A0A916VTA1</accession>
<evidence type="ECO:0000256" key="4">
    <source>
        <dbReference type="ARBA" id="ARBA00022989"/>
    </source>
</evidence>
<feature type="transmembrane region" description="Helical" evidence="6">
    <location>
        <begin position="269"/>
        <end position="288"/>
    </location>
</feature>
<reference evidence="8" key="2">
    <citation type="submission" date="2020-09" db="EMBL/GenBank/DDBJ databases">
        <authorList>
            <person name="Sun Q."/>
            <person name="Zhou Y."/>
        </authorList>
    </citation>
    <scope>NUCLEOTIDE SEQUENCE</scope>
    <source>
        <strain evidence="8">CGMCC 1.15880</strain>
    </source>
</reference>
<comment type="caution">
    <text evidence="8">The sequence shown here is derived from an EMBL/GenBank/DDBJ whole genome shotgun (WGS) entry which is preliminary data.</text>
</comment>
<dbReference type="Pfam" id="PF07690">
    <property type="entry name" value="MFS_1"/>
    <property type="match status" value="1"/>
</dbReference>
<dbReference type="PANTHER" id="PTHR43124">
    <property type="entry name" value="PURINE EFFLUX PUMP PBUE"/>
    <property type="match status" value="1"/>
</dbReference>
<feature type="transmembrane region" description="Helical" evidence="6">
    <location>
        <begin position="124"/>
        <end position="148"/>
    </location>
</feature>
<dbReference type="Gene3D" id="1.20.1250.20">
    <property type="entry name" value="MFS general substrate transporter like domains"/>
    <property type="match status" value="2"/>
</dbReference>
<name>A0A916VTA1_9RHOB</name>
<feature type="transmembrane region" description="Helical" evidence="6">
    <location>
        <begin position="95"/>
        <end position="117"/>
    </location>
</feature>
<keyword evidence="3 6" id="KW-0812">Transmembrane</keyword>
<dbReference type="InterPro" id="IPR020846">
    <property type="entry name" value="MFS_dom"/>
</dbReference>
<dbReference type="GO" id="GO:0022857">
    <property type="term" value="F:transmembrane transporter activity"/>
    <property type="evidence" value="ECO:0007669"/>
    <property type="project" value="InterPro"/>
</dbReference>